<feature type="coiled-coil region" evidence="1">
    <location>
        <begin position="62"/>
        <end position="89"/>
    </location>
</feature>
<organism evidence="3 4">
    <name type="scientific">Stylonychia lemnae</name>
    <name type="common">Ciliate</name>
    <dbReference type="NCBI Taxonomy" id="5949"/>
    <lineage>
        <taxon>Eukaryota</taxon>
        <taxon>Sar</taxon>
        <taxon>Alveolata</taxon>
        <taxon>Ciliophora</taxon>
        <taxon>Intramacronucleata</taxon>
        <taxon>Spirotrichea</taxon>
        <taxon>Stichotrichia</taxon>
        <taxon>Sporadotrichida</taxon>
        <taxon>Oxytrichidae</taxon>
        <taxon>Stylonychinae</taxon>
        <taxon>Stylonychia</taxon>
    </lineage>
</organism>
<accession>A0A077ZYH2</accession>
<gene>
    <name evidence="3" type="primary">Contig832.g911</name>
    <name evidence="3" type="ORF">STYLEM_3976</name>
</gene>
<evidence type="ECO:0000313" key="3">
    <source>
        <dbReference type="EMBL" id="CDW74991.1"/>
    </source>
</evidence>
<feature type="region of interest" description="Disordered" evidence="2">
    <location>
        <begin position="277"/>
        <end position="298"/>
    </location>
</feature>
<sequence length="298" mass="34961">MQLQALNIFRKLEFGGGYPRPMIELIDSSFLMDNKKAKSTNPQLIINLPPDMNMADLLNYRISKNEIQKRQLQNEMNKLGIQKQQIEMNRKFISNKLKQRKAQKEQEKNAPDPEEQQLKEELQKKMEQSKQSQQGNKLINLLRKSQDKKAEEPAAKEVQKQKQDEQKLEKIISKIDYPPIEIKTVLGKRIDLNKEQQENKQQPTKRVNFDIYSNTNVFSNQKIKERSDNYKNILPELSQKTTNSIDEKKPFINNNASWIKIKAHKYPQDQKKKVDFAYKSDSSSEGEKTKLRLTGNKQ</sequence>
<reference evidence="3 4" key="1">
    <citation type="submission" date="2014-06" db="EMBL/GenBank/DDBJ databases">
        <authorList>
            <person name="Swart Estienne"/>
        </authorList>
    </citation>
    <scope>NUCLEOTIDE SEQUENCE [LARGE SCALE GENOMIC DNA]</scope>
    <source>
        <strain evidence="3 4">130c</strain>
    </source>
</reference>
<evidence type="ECO:0000256" key="1">
    <source>
        <dbReference type="SAM" id="Coils"/>
    </source>
</evidence>
<proteinExistence type="predicted"/>
<dbReference type="AlphaFoldDB" id="A0A077ZYH2"/>
<protein>
    <submittedName>
        <fullName evidence="3">Uncharacterized protein</fullName>
    </submittedName>
</protein>
<keyword evidence="4" id="KW-1185">Reference proteome</keyword>
<dbReference type="InParanoid" id="A0A077ZYH2"/>
<keyword evidence="1" id="KW-0175">Coiled coil</keyword>
<dbReference type="EMBL" id="CCKQ01003851">
    <property type="protein sequence ID" value="CDW74991.1"/>
    <property type="molecule type" value="Genomic_DNA"/>
</dbReference>
<name>A0A077ZYH2_STYLE</name>
<evidence type="ECO:0000313" key="4">
    <source>
        <dbReference type="Proteomes" id="UP000039865"/>
    </source>
</evidence>
<evidence type="ECO:0000256" key="2">
    <source>
        <dbReference type="SAM" id="MobiDB-lite"/>
    </source>
</evidence>
<dbReference type="Proteomes" id="UP000039865">
    <property type="component" value="Unassembled WGS sequence"/>
</dbReference>
<feature type="region of interest" description="Disordered" evidence="2">
    <location>
        <begin position="97"/>
        <end position="165"/>
    </location>
</feature>
<feature type="compositionally biased region" description="Basic and acidic residues" evidence="2">
    <location>
        <begin position="144"/>
        <end position="165"/>
    </location>
</feature>
<feature type="compositionally biased region" description="Basic and acidic residues" evidence="2">
    <location>
        <begin position="102"/>
        <end position="128"/>
    </location>
</feature>